<evidence type="ECO:0000256" key="2">
    <source>
        <dbReference type="ARBA" id="ARBA00005264"/>
    </source>
</evidence>
<evidence type="ECO:0000256" key="8">
    <source>
        <dbReference type="SAM" id="MobiDB-lite"/>
    </source>
</evidence>
<dbReference type="SMART" id="SM00320">
    <property type="entry name" value="WD40"/>
    <property type="match status" value="2"/>
</dbReference>
<dbReference type="SUPFAM" id="SSF50978">
    <property type="entry name" value="WD40 repeat-like"/>
    <property type="match status" value="1"/>
</dbReference>
<dbReference type="EMBL" id="JARQWQ010000029">
    <property type="protein sequence ID" value="KAK2562330.1"/>
    <property type="molecule type" value="Genomic_DNA"/>
</dbReference>
<keyword evidence="12" id="KW-1185">Reference proteome</keyword>
<evidence type="ECO:0000256" key="7">
    <source>
        <dbReference type="ARBA" id="ARBA00023242"/>
    </source>
</evidence>
<evidence type="ECO:0000313" key="12">
    <source>
        <dbReference type="Proteomes" id="UP001249851"/>
    </source>
</evidence>
<evidence type="ECO:0000256" key="4">
    <source>
        <dbReference type="ARBA" id="ARBA00022574"/>
    </source>
</evidence>
<keyword evidence="5" id="KW-0677">Repeat</keyword>
<dbReference type="AlphaFoldDB" id="A0AAD9QK04"/>
<dbReference type="InterPro" id="IPR012580">
    <property type="entry name" value="NUC153"/>
</dbReference>
<evidence type="ECO:0000259" key="10">
    <source>
        <dbReference type="Pfam" id="PF23098"/>
    </source>
</evidence>
<dbReference type="GO" id="GO:0000462">
    <property type="term" value="P:maturation of SSU-rRNA from tricistronic rRNA transcript (SSU-rRNA, 5.8S rRNA, LSU-rRNA)"/>
    <property type="evidence" value="ECO:0007669"/>
    <property type="project" value="TreeGrafter"/>
</dbReference>
<feature type="compositionally biased region" description="Basic and acidic residues" evidence="8">
    <location>
        <begin position="505"/>
        <end position="525"/>
    </location>
</feature>
<comment type="subcellular location">
    <subcellularLocation>
        <location evidence="1">Nucleus</location>
        <location evidence="1">Nucleolus</location>
    </subcellularLocation>
</comment>
<comment type="similarity">
    <text evidence="2">Belongs to the WD repeat NOL10/ENP2 family.</text>
</comment>
<feature type="domain" description="Nucleolar protein 10-like N-terminal" evidence="10">
    <location>
        <begin position="20"/>
        <end position="348"/>
    </location>
</feature>
<dbReference type="GO" id="GO:0030686">
    <property type="term" value="C:90S preribosome"/>
    <property type="evidence" value="ECO:0007669"/>
    <property type="project" value="TreeGrafter"/>
</dbReference>
<comment type="caution">
    <text evidence="11">The sequence shown here is derived from an EMBL/GenBank/DDBJ whole genome shotgun (WGS) entry which is preliminary data.</text>
</comment>
<evidence type="ECO:0000256" key="3">
    <source>
        <dbReference type="ARBA" id="ARBA00015517"/>
    </source>
</evidence>
<evidence type="ECO:0000256" key="6">
    <source>
        <dbReference type="ARBA" id="ARBA00023054"/>
    </source>
</evidence>
<accession>A0AAD9QK04</accession>
<dbReference type="PANTHER" id="PTHR14927">
    <property type="entry name" value="NUCLEOLAR PROTEIN 10"/>
    <property type="match status" value="1"/>
</dbReference>
<dbReference type="InterPro" id="IPR015943">
    <property type="entry name" value="WD40/YVTN_repeat-like_dom_sf"/>
</dbReference>
<evidence type="ECO:0000256" key="1">
    <source>
        <dbReference type="ARBA" id="ARBA00004604"/>
    </source>
</evidence>
<protein>
    <recommendedName>
        <fullName evidence="3">Nucleolar protein 10</fullName>
    </recommendedName>
</protein>
<keyword evidence="7" id="KW-0539">Nucleus</keyword>
<dbReference type="Pfam" id="PF23098">
    <property type="entry name" value="Beta-prop_NOL10_N"/>
    <property type="match status" value="1"/>
</dbReference>
<dbReference type="Proteomes" id="UP001249851">
    <property type="component" value="Unassembled WGS sequence"/>
</dbReference>
<feature type="region of interest" description="Disordered" evidence="8">
    <location>
        <begin position="465"/>
        <end position="525"/>
    </location>
</feature>
<dbReference type="InterPro" id="IPR001680">
    <property type="entry name" value="WD40_rpt"/>
</dbReference>
<feature type="compositionally biased region" description="Acidic residues" evidence="8">
    <location>
        <begin position="481"/>
        <end position="504"/>
    </location>
</feature>
<dbReference type="FunFam" id="2.130.10.10:FF:000601">
    <property type="entry name" value="Nucleolar protein 10"/>
    <property type="match status" value="1"/>
</dbReference>
<reference evidence="11" key="2">
    <citation type="journal article" date="2023" name="Science">
        <title>Genomic signatures of disease resistance in endangered staghorn corals.</title>
        <authorList>
            <person name="Vollmer S.V."/>
            <person name="Selwyn J.D."/>
            <person name="Despard B.A."/>
            <person name="Roesel C.L."/>
        </authorList>
    </citation>
    <scope>NUCLEOTIDE SEQUENCE</scope>
    <source>
        <strain evidence="11">K2</strain>
    </source>
</reference>
<evidence type="ECO:0000256" key="5">
    <source>
        <dbReference type="ARBA" id="ARBA00022737"/>
    </source>
</evidence>
<dbReference type="Gene3D" id="2.130.10.10">
    <property type="entry name" value="YVTN repeat-like/Quinoprotein amine dehydrogenase"/>
    <property type="match status" value="1"/>
</dbReference>
<dbReference type="Pfam" id="PF08159">
    <property type="entry name" value="NUC153"/>
    <property type="match status" value="1"/>
</dbReference>
<gene>
    <name evidence="11" type="ORF">P5673_014605</name>
</gene>
<dbReference type="InterPro" id="IPR040382">
    <property type="entry name" value="NOL10/Enp2"/>
</dbReference>
<feature type="domain" description="NUC153" evidence="9">
    <location>
        <begin position="435"/>
        <end position="461"/>
    </location>
</feature>
<proteinExistence type="inferred from homology"/>
<keyword evidence="6" id="KW-0175">Coiled coil</keyword>
<organism evidence="11 12">
    <name type="scientific">Acropora cervicornis</name>
    <name type="common">Staghorn coral</name>
    <dbReference type="NCBI Taxonomy" id="6130"/>
    <lineage>
        <taxon>Eukaryota</taxon>
        <taxon>Metazoa</taxon>
        <taxon>Cnidaria</taxon>
        <taxon>Anthozoa</taxon>
        <taxon>Hexacorallia</taxon>
        <taxon>Scleractinia</taxon>
        <taxon>Astrocoeniina</taxon>
        <taxon>Acroporidae</taxon>
        <taxon>Acropora</taxon>
    </lineage>
</organism>
<keyword evidence="4" id="KW-0853">WD repeat</keyword>
<dbReference type="InterPro" id="IPR056551">
    <property type="entry name" value="Beta-prop_NOL10_N"/>
</dbReference>
<dbReference type="FunFam" id="2.130.10.10:FF:000980">
    <property type="entry name" value="Nucleolar protein 10"/>
    <property type="match status" value="1"/>
</dbReference>
<name>A0AAD9QK04_ACRCE</name>
<sequence>MKHEKSHFIVRRAELTSPATGIRRRIELIQDFEMPIASTSIRVSANKQQIVASGVYKPRIRCYETSELCMKFERCLDSEIVKFQLLSEDYAKMVFLTCDRYLEFHAQYGRYYRTRIPKFGRDLVYHYPSCDLYLVGASSEVYRLNLEQGRFLNSLQTNAVEINTCDINPVHQLFAAGSTEGNVECWDPRSRSRVGVLDIGMSGLDYQSLKQVPAVTTLRFRDGLTMGLGTSSGHVLLYDLRSTKPLLVKDHQYGLPINSIAFQDKLDVVLSADSKILKIWDRETGKPFTSIEPATDINDVCPYPDSGLVLMATESPKMLVYYIPSLGPAPRWCSFLDNLTEELEEDEQPTVYDDYKFVTKQDLENLGKQAKAIAEPFAFEEYRKKRIQDKIDEERVNRVKLKKLPKVNRSFAEKLIAGKKNKAAKKSDVNNPLGDDRFSAMFSNPDFQVDEESEAFKMIRPTLSKRDRKRKKEEQEKLLEQFDEIEEPEGIPSEEEESSSSEDEREWREELRRQRKEAKKEEDMRPLSKPKFYELKSGKSFTSVNSVKSAAADSVENKISLGKRLLLEDDPGFVKSTGSSFGEKEITFQLKKNNRETRREEEVRLHVEERKNLRRSVKGIIKEKRGPVYWRGKRVSWSLQEDPPWRCSIKDSDIFRSVPDDKQFYFNKRPLRLFLGCDGRHKRLYNPLPPPASADLVFEVICYRSQTHENQCVVEKKPCLNKYMQPTTILRVSRKR</sequence>
<dbReference type="GO" id="GO:0032040">
    <property type="term" value="C:small-subunit processome"/>
    <property type="evidence" value="ECO:0007669"/>
    <property type="project" value="TreeGrafter"/>
</dbReference>
<dbReference type="PANTHER" id="PTHR14927:SF0">
    <property type="entry name" value="NUCLEOLAR PROTEIN 10"/>
    <property type="match status" value="1"/>
</dbReference>
<evidence type="ECO:0000313" key="11">
    <source>
        <dbReference type="EMBL" id="KAK2562330.1"/>
    </source>
</evidence>
<reference evidence="11" key="1">
    <citation type="journal article" date="2023" name="G3 (Bethesda)">
        <title>Whole genome assembly and annotation of the endangered Caribbean coral Acropora cervicornis.</title>
        <authorList>
            <person name="Selwyn J.D."/>
            <person name="Vollmer S.V."/>
        </authorList>
    </citation>
    <scope>NUCLEOTIDE SEQUENCE</scope>
    <source>
        <strain evidence="11">K2</strain>
    </source>
</reference>
<evidence type="ECO:0000259" key="9">
    <source>
        <dbReference type="Pfam" id="PF08159"/>
    </source>
</evidence>
<dbReference type="InterPro" id="IPR036322">
    <property type="entry name" value="WD40_repeat_dom_sf"/>
</dbReference>